<keyword evidence="1" id="KW-0479">Metal-binding</keyword>
<dbReference type="GO" id="GO:0051536">
    <property type="term" value="F:iron-sulfur cluster binding"/>
    <property type="evidence" value="ECO:0007669"/>
    <property type="project" value="UniProtKB-KW"/>
</dbReference>
<dbReference type="EMBL" id="DTCK01000008">
    <property type="protein sequence ID" value="HGQ35274.1"/>
    <property type="molecule type" value="Genomic_DNA"/>
</dbReference>
<evidence type="ECO:0000256" key="1">
    <source>
        <dbReference type="ARBA" id="ARBA00022723"/>
    </source>
</evidence>
<dbReference type="GO" id="GO:0046872">
    <property type="term" value="F:metal ion binding"/>
    <property type="evidence" value="ECO:0007669"/>
    <property type="project" value="UniProtKB-KW"/>
</dbReference>
<dbReference type="CDD" id="cd01335">
    <property type="entry name" value="Radical_SAM"/>
    <property type="match status" value="1"/>
</dbReference>
<dbReference type="PANTHER" id="PTHR43432">
    <property type="entry name" value="SLR0285 PROTEIN"/>
    <property type="match status" value="1"/>
</dbReference>
<dbReference type="Pfam" id="PF04055">
    <property type="entry name" value="Radical_SAM"/>
    <property type="match status" value="1"/>
</dbReference>
<comment type="caution">
    <text evidence="6">The sequence shown here is derived from an EMBL/GenBank/DDBJ whole genome shotgun (WGS) entry which is preliminary data.</text>
</comment>
<dbReference type="PANTHER" id="PTHR43432:SF4">
    <property type="entry name" value="RADICAL SAM CORE DOMAIN-CONTAINING PROTEIN"/>
    <property type="match status" value="1"/>
</dbReference>
<name>A0A7C4JJG2_9CREN</name>
<proteinExistence type="predicted"/>
<evidence type="ECO:0000259" key="4">
    <source>
        <dbReference type="PROSITE" id="PS51918"/>
    </source>
</evidence>
<dbReference type="EMBL" id="DTBD01000038">
    <property type="protein sequence ID" value="HGQ64497.1"/>
    <property type="molecule type" value="Genomic_DNA"/>
</dbReference>
<reference evidence="6" key="1">
    <citation type="journal article" date="2020" name="mSystems">
        <title>Genome- and Community-Level Interaction Insights into Carbon Utilization and Element Cycling Functions of Hydrothermarchaeota in Hydrothermal Sediment.</title>
        <authorList>
            <person name="Zhou Z."/>
            <person name="Liu Y."/>
            <person name="Xu W."/>
            <person name="Pan J."/>
            <person name="Luo Z.H."/>
            <person name="Li M."/>
        </authorList>
    </citation>
    <scope>NUCLEOTIDE SEQUENCE [LARGE SCALE GENOMIC DNA]</scope>
    <source>
        <strain evidence="6">SpSt-637</strain>
        <strain evidence="5">SpSt-667</strain>
    </source>
</reference>
<evidence type="ECO:0000256" key="3">
    <source>
        <dbReference type="ARBA" id="ARBA00023014"/>
    </source>
</evidence>
<dbReference type="AlphaFoldDB" id="A0A7C4JJG2"/>
<evidence type="ECO:0000313" key="6">
    <source>
        <dbReference type="EMBL" id="HGQ64497.1"/>
    </source>
</evidence>
<sequence length="376" mass="43130">MGKVLELIEEKKHIANKIRKTLSIESIKKAKQDHHSKRKPRPCGITIHTGIGCSMACSYCYIYDMGFPAKVKPYPLTELELVYALAINPYVVPRRTFAAYGSVTEPLLLETRDKTLKYIANVYHWLNLPSQISTKIAIDEELAKKLKKAEPRISVLVTLVTISKAEVLERFAPNPLERLMGIEIASKYDVPVYLFVRPIIPGVTDKEIHAIIKYGAEYNVKGIVLGALRTTHSIIQRLRNKGINVDEIIRRIPRYPKDHEQIHVKSNDIIQKAKKIAQDYELKVFRSACMANVDSHNEYCYMCYLGPCGTKSNYNFQDNDIAEFIESLKLKIKTIDVKPDRINIVLRGKIERKNYYILKTILAHITRTIISIKYNN</sequence>
<dbReference type="SFLD" id="SFLDS00029">
    <property type="entry name" value="Radical_SAM"/>
    <property type="match status" value="1"/>
</dbReference>
<dbReference type="SUPFAM" id="SSF102114">
    <property type="entry name" value="Radical SAM enzymes"/>
    <property type="match status" value="1"/>
</dbReference>
<dbReference type="InterPro" id="IPR007197">
    <property type="entry name" value="rSAM"/>
</dbReference>
<accession>A0A7C4JJG2</accession>
<keyword evidence="3" id="KW-0411">Iron-sulfur</keyword>
<evidence type="ECO:0000256" key="2">
    <source>
        <dbReference type="ARBA" id="ARBA00023004"/>
    </source>
</evidence>
<evidence type="ECO:0000313" key="5">
    <source>
        <dbReference type="EMBL" id="HGQ35274.1"/>
    </source>
</evidence>
<feature type="domain" description="Radical SAM core" evidence="4">
    <location>
        <begin position="35"/>
        <end position="265"/>
    </location>
</feature>
<organism evidence="6">
    <name type="scientific">Ignisphaera aggregans</name>
    <dbReference type="NCBI Taxonomy" id="334771"/>
    <lineage>
        <taxon>Archaea</taxon>
        <taxon>Thermoproteota</taxon>
        <taxon>Thermoprotei</taxon>
        <taxon>Desulfurococcales</taxon>
        <taxon>Desulfurococcaceae</taxon>
        <taxon>Ignisphaera</taxon>
    </lineage>
</organism>
<dbReference type="Gene3D" id="3.80.30.30">
    <property type="match status" value="1"/>
</dbReference>
<dbReference type="InterPro" id="IPR040086">
    <property type="entry name" value="MJ0683-like"/>
</dbReference>
<dbReference type="GO" id="GO:0003824">
    <property type="term" value="F:catalytic activity"/>
    <property type="evidence" value="ECO:0007669"/>
    <property type="project" value="InterPro"/>
</dbReference>
<dbReference type="PROSITE" id="PS51918">
    <property type="entry name" value="RADICAL_SAM"/>
    <property type="match status" value="1"/>
</dbReference>
<dbReference type="InterPro" id="IPR058240">
    <property type="entry name" value="rSAM_sf"/>
</dbReference>
<gene>
    <name evidence="6" type="ORF">ENU08_04555</name>
    <name evidence="5" type="ORF">ENU41_01165</name>
</gene>
<protein>
    <submittedName>
        <fullName evidence="6">Radical SAM protein</fullName>
    </submittedName>
</protein>
<keyword evidence="2" id="KW-0408">Iron</keyword>